<accession>A0A6A6DP24</accession>
<dbReference type="InterPro" id="IPR019956">
    <property type="entry name" value="Ubiquitin_dom"/>
</dbReference>
<dbReference type="Pfam" id="PF00240">
    <property type="entry name" value="ubiquitin"/>
    <property type="match status" value="2"/>
</dbReference>
<dbReference type="SUPFAM" id="SSF54236">
    <property type="entry name" value="Ubiquitin-like"/>
    <property type="match status" value="2"/>
</dbReference>
<dbReference type="InterPro" id="IPR050158">
    <property type="entry name" value="Ubiquitin_ubiquitin-like"/>
</dbReference>
<evidence type="ECO:0000313" key="3">
    <source>
        <dbReference type="EMBL" id="KAF2179710.1"/>
    </source>
</evidence>
<evidence type="ECO:0000259" key="2">
    <source>
        <dbReference type="PROSITE" id="PS50053"/>
    </source>
</evidence>
<dbReference type="AlphaFoldDB" id="A0A6A6DP24"/>
<feature type="compositionally biased region" description="Low complexity" evidence="1">
    <location>
        <begin position="497"/>
        <end position="509"/>
    </location>
</feature>
<evidence type="ECO:0000313" key="4">
    <source>
        <dbReference type="Proteomes" id="UP000800200"/>
    </source>
</evidence>
<name>A0A6A6DP24_9PEZI</name>
<dbReference type="EMBL" id="ML994663">
    <property type="protein sequence ID" value="KAF2179710.1"/>
    <property type="molecule type" value="Genomic_DNA"/>
</dbReference>
<sequence length="544" mass="61190">MTTRWAPKHRVQDDAIHLDDFELSFHRTLRVPDNHDSTTLPPSLGRFPLYNAVDYSKELPKEMAKKGGVFLPMYQREAMWIKFMSQKPYAVQLFVGGVNAVSGRPLVQPDAMTSQSNTPAKAQDYMVVPEQKWIDGIATSPGVVRQFVAMPTGSGYSVEVQVTSKEEFAGMLFSVTPRMSPSVSGGFHTRIRYMRIKVVPLGRRTFTIPASPEDTVDDLKFLIHEQENIPPLQHQLSHFGRPLEGYRTLESYSIELDSVLHLTLKLRGGMRIFVRTLTGGLIVLEAESSDTICNIKSKIWDKEGIPPDQQRLIFAGNQCDDFRTLSDYNIRNDTTMHLVLRMRGGGSSTEPPEPDKHEMGIAAGGRIDQAIGQDSRKHRWDTSQTKWFNVQILNSLRFQKITGLPPPDTPANAQTYANHGYPFYEMWEEPTTVAGDFSAVKSIGQIEGKVEPRLRLRDTIHIGRRRSSKIEKPKAERNFGTPNLSSLKMSLFTRLGRSSSASPTAGTSPHPKTMTPDMSEVSFFQDSSALPVFRSVEELERYLS</sequence>
<gene>
    <name evidence="3" type="ORF">K469DRAFT_753797</name>
</gene>
<dbReference type="PRINTS" id="PR00348">
    <property type="entry name" value="UBIQUITIN"/>
</dbReference>
<reference evidence="3" key="1">
    <citation type="journal article" date="2020" name="Stud. Mycol.">
        <title>101 Dothideomycetes genomes: a test case for predicting lifestyles and emergence of pathogens.</title>
        <authorList>
            <person name="Haridas S."/>
            <person name="Albert R."/>
            <person name="Binder M."/>
            <person name="Bloem J."/>
            <person name="Labutti K."/>
            <person name="Salamov A."/>
            <person name="Andreopoulos B."/>
            <person name="Baker S."/>
            <person name="Barry K."/>
            <person name="Bills G."/>
            <person name="Bluhm B."/>
            <person name="Cannon C."/>
            <person name="Castanera R."/>
            <person name="Culley D."/>
            <person name="Daum C."/>
            <person name="Ezra D."/>
            <person name="Gonzalez J."/>
            <person name="Henrissat B."/>
            <person name="Kuo A."/>
            <person name="Liang C."/>
            <person name="Lipzen A."/>
            <person name="Lutzoni F."/>
            <person name="Magnuson J."/>
            <person name="Mondo S."/>
            <person name="Nolan M."/>
            <person name="Ohm R."/>
            <person name="Pangilinan J."/>
            <person name="Park H.-J."/>
            <person name="Ramirez L."/>
            <person name="Alfaro M."/>
            <person name="Sun H."/>
            <person name="Tritt A."/>
            <person name="Yoshinaga Y."/>
            <person name="Zwiers L.-H."/>
            <person name="Turgeon B."/>
            <person name="Goodwin S."/>
            <person name="Spatafora J."/>
            <person name="Crous P."/>
            <person name="Grigoriev I."/>
        </authorList>
    </citation>
    <scope>NUCLEOTIDE SEQUENCE</scope>
    <source>
        <strain evidence="3">CBS 207.26</strain>
    </source>
</reference>
<proteinExistence type="predicted"/>
<dbReference type="InterPro" id="IPR029071">
    <property type="entry name" value="Ubiquitin-like_domsf"/>
</dbReference>
<keyword evidence="4" id="KW-1185">Reference proteome</keyword>
<dbReference type="Gene3D" id="3.10.20.90">
    <property type="entry name" value="Phosphatidylinositol 3-kinase Catalytic Subunit, Chain A, domain 1"/>
    <property type="match status" value="2"/>
</dbReference>
<dbReference type="PROSITE" id="PS50053">
    <property type="entry name" value="UBIQUITIN_2"/>
    <property type="match status" value="2"/>
</dbReference>
<dbReference type="PROSITE" id="PS00299">
    <property type="entry name" value="UBIQUITIN_1"/>
    <property type="match status" value="1"/>
</dbReference>
<feature type="domain" description="Ubiquitin-like" evidence="2">
    <location>
        <begin position="270"/>
        <end position="345"/>
    </location>
</feature>
<dbReference type="OrthoDB" id="428577at2759"/>
<protein>
    <submittedName>
        <fullName evidence="3">Ubiquitin-like protein</fullName>
    </submittedName>
</protein>
<organism evidence="3 4">
    <name type="scientific">Zopfia rhizophila CBS 207.26</name>
    <dbReference type="NCBI Taxonomy" id="1314779"/>
    <lineage>
        <taxon>Eukaryota</taxon>
        <taxon>Fungi</taxon>
        <taxon>Dikarya</taxon>
        <taxon>Ascomycota</taxon>
        <taxon>Pezizomycotina</taxon>
        <taxon>Dothideomycetes</taxon>
        <taxon>Dothideomycetes incertae sedis</taxon>
        <taxon>Zopfiaceae</taxon>
        <taxon>Zopfia</taxon>
    </lineage>
</organism>
<feature type="region of interest" description="Disordered" evidence="1">
    <location>
        <begin position="497"/>
        <end position="520"/>
    </location>
</feature>
<dbReference type="PANTHER" id="PTHR10666">
    <property type="entry name" value="UBIQUITIN"/>
    <property type="match status" value="1"/>
</dbReference>
<dbReference type="InterPro" id="IPR000626">
    <property type="entry name" value="Ubiquitin-like_dom"/>
</dbReference>
<feature type="domain" description="Ubiquitin-like" evidence="2">
    <location>
        <begin position="194"/>
        <end position="269"/>
    </location>
</feature>
<dbReference type="InterPro" id="IPR019954">
    <property type="entry name" value="Ubiquitin_CS"/>
</dbReference>
<dbReference type="FunFam" id="3.10.20.90:FF:000160">
    <property type="entry name" value="Polyubiquitin-C"/>
    <property type="match status" value="1"/>
</dbReference>
<evidence type="ECO:0000256" key="1">
    <source>
        <dbReference type="SAM" id="MobiDB-lite"/>
    </source>
</evidence>
<dbReference type="SMART" id="SM00213">
    <property type="entry name" value="UBQ"/>
    <property type="match status" value="2"/>
</dbReference>
<dbReference type="Proteomes" id="UP000800200">
    <property type="component" value="Unassembled WGS sequence"/>
</dbReference>